<gene>
    <name evidence="9" type="ORF">Tco_1018996</name>
</gene>
<dbReference type="InterPro" id="IPR021109">
    <property type="entry name" value="Peptidase_aspartic_dom_sf"/>
</dbReference>
<dbReference type="Proteomes" id="UP001151760">
    <property type="component" value="Unassembled WGS sequence"/>
</dbReference>
<dbReference type="InterPro" id="IPR036397">
    <property type="entry name" value="RNaseH_sf"/>
</dbReference>
<reference evidence="9" key="1">
    <citation type="journal article" date="2022" name="Int. J. Mol. Sci.">
        <title>Draft Genome of Tanacetum Coccineum: Genomic Comparison of Closely Related Tanacetum-Family Plants.</title>
        <authorList>
            <person name="Yamashiro T."/>
            <person name="Shiraishi A."/>
            <person name="Nakayama K."/>
            <person name="Satake H."/>
        </authorList>
    </citation>
    <scope>NUCLEOTIDE SEQUENCE</scope>
</reference>
<keyword evidence="3" id="KW-0540">Nuclease</keyword>
<reference evidence="9" key="2">
    <citation type="submission" date="2022-01" db="EMBL/GenBank/DDBJ databases">
        <authorList>
            <person name="Yamashiro T."/>
            <person name="Shiraishi A."/>
            <person name="Satake H."/>
            <person name="Nakayama K."/>
        </authorList>
    </citation>
    <scope>NUCLEOTIDE SEQUENCE</scope>
</reference>
<dbReference type="CDD" id="cd00303">
    <property type="entry name" value="retropepsin_like"/>
    <property type="match status" value="1"/>
</dbReference>
<protein>
    <submittedName>
        <fullName evidence="9">Reverse transcriptase domain-containing protein</fullName>
    </submittedName>
</protein>
<proteinExistence type="predicted"/>
<keyword evidence="10" id="KW-1185">Reference proteome</keyword>
<dbReference type="CDD" id="cd01647">
    <property type="entry name" value="RT_LTR"/>
    <property type="match status" value="1"/>
</dbReference>
<sequence>MNEEKKKKRKEEDPEMEEEMEEENNDDDDVEVINPYKEADPLNLAPLDSDTESEDTEVAPTPKDHEFLLLAQQQNTAHSNPEELQSDGDKYLGQNSPDVKEVAAQHIEQDRATRETLMEPQDTAVIYRGKSQRERWGNHPAYVNVLLNFMKCTPLFSHDNEGAVEYPLVRENREYSNIAAYTQRFNELVLLCPEMVPSEKKKVEAYIRGLPKNIKGETTSSRPVVLNEAAEWLYLNGAEFTKPRLKELLKQQEKMFDTNVVKEATRAMHAQRELIDKVEMCEVKPDKSFGMIDISHLLDIKPAKLNTSYKVELADGKVVCTNTVLKGCTLNLLDHLFDIDVMPIELGTFDVIIGMDWLVERDAVIVCGKKEVHVPYKNKTLVVKGDSGASRLKVISCIKARKYIERGSQLFLAQVTEKEPSKKQLQDVPMIHTFPEEFLYDTCGLPPPRQFSLEDQLKELLEKGFIRPSSSPWGAPVLFVKKKDRSFCMCIDYRELNKLTVKNRYPLPRIDDLFDQLQGSSTYSKIDLRSGPMNRVCKPYLGKLRSYFNCDILIYIPRIQKSTKPFEIILVKLLKKSNSKTRPKTRSGDFLGLSRYNLLGSPLINNKVVYWDPPVQGLRLSEIGLHPITDRRSQTIFRKNKKYEWGTEEDEAFETLKHKLCSAPILALPEGTENFVVYCDASHKGYGSILMHREKVIAYASRQLKKHEENYTTHDLELGAPGKPTCGRRPVERTENQKGIDPRKRRYTPIIPERINRSSNAQTDAKRKRKTKKLKNPWKADQANILSPFHWKNPNALKDEFGSDQDLSRLKAALLWPNMKDEIATYVNKCLTCAKVKAEHQKPSGLLQQPEIPEWKWEKITIGFQLRIFQETPSGNDFHLVIVEQFKRILDITTIQERDGNPKEYEHCLPPETDGQSERTIQTLEDMLRACVIDFGSSWDRHLPLVEFSYNNSYQTSIKLPMFIEAL</sequence>
<feature type="region of interest" description="Disordered" evidence="6">
    <location>
        <begin position="1"/>
        <end position="61"/>
    </location>
</feature>
<comment type="caution">
    <text evidence="9">The sequence shown here is derived from an EMBL/GenBank/DDBJ whole genome shotgun (WGS) entry which is preliminary data.</text>
</comment>
<evidence type="ECO:0000256" key="2">
    <source>
        <dbReference type="ARBA" id="ARBA00022695"/>
    </source>
</evidence>
<feature type="domain" description="Reverse transcriptase/retrotransposon-derived protein RNase H-like" evidence="7">
    <location>
        <begin position="645"/>
        <end position="720"/>
    </location>
</feature>
<organism evidence="9 10">
    <name type="scientific">Tanacetum coccineum</name>
    <dbReference type="NCBI Taxonomy" id="301880"/>
    <lineage>
        <taxon>Eukaryota</taxon>
        <taxon>Viridiplantae</taxon>
        <taxon>Streptophyta</taxon>
        <taxon>Embryophyta</taxon>
        <taxon>Tracheophyta</taxon>
        <taxon>Spermatophyta</taxon>
        <taxon>Magnoliopsida</taxon>
        <taxon>eudicotyledons</taxon>
        <taxon>Gunneridae</taxon>
        <taxon>Pentapetalae</taxon>
        <taxon>asterids</taxon>
        <taxon>campanulids</taxon>
        <taxon>Asterales</taxon>
        <taxon>Asteraceae</taxon>
        <taxon>Asteroideae</taxon>
        <taxon>Anthemideae</taxon>
        <taxon>Anthemidinae</taxon>
        <taxon>Tanacetum</taxon>
    </lineage>
</organism>
<keyword evidence="5" id="KW-0511">Multifunctional enzyme</keyword>
<dbReference type="Gene3D" id="1.10.340.70">
    <property type="match status" value="1"/>
</dbReference>
<keyword evidence="9" id="KW-0695">RNA-directed DNA polymerase</keyword>
<dbReference type="InterPro" id="IPR050951">
    <property type="entry name" value="Retrovirus_Pol_polyprotein"/>
</dbReference>
<dbReference type="SUPFAM" id="SSF56672">
    <property type="entry name" value="DNA/RNA polymerases"/>
    <property type="match status" value="1"/>
</dbReference>
<keyword evidence="2" id="KW-0548">Nucleotidyltransferase</keyword>
<dbReference type="Gene3D" id="2.40.70.10">
    <property type="entry name" value="Acid Proteases"/>
    <property type="match status" value="1"/>
</dbReference>
<evidence type="ECO:0000256" key="6">
    <source>
        <dbReference type="SAM" id="MobiDB-lite"/>
    </source>
</evidence>
<dbReference type="PANTHER" id="PTHR37984:SF5">
    <property type="entry name" value="PROTEIN NYNRIN-LIKE"/>
    <property type="match status" value="1"/>
</dbReference>
<feature type="compositionally biased region" description="Basic residues" evidence="6">
    <location>
        <begin position="766"/>
        <end position="776"/>
    </location>
</feature>
<dbReference type="InterPro" id="IPR041577">
    <property type="entry name" value="RT_RNaseH_2"/>
</dbReference>
<evidence type="ECO:0000256" key="5">
    <source>
        <dbReference type="ARBA" id="ARBA00023268"/>
    </source>
</evidence>
<dbReference type="EMBL" id="BQNB010017816">
    <property type="protein sequence ID" value="GJT67516.1"/>
    <property type="molecule type" value="Genomic_DNA"/>
</dbReference>
<evidence type="ECO:0000313" key="9">
    <source>
        <dbReference type="EMBL" id="GJT67516.1"/>
    </source>
</evidence>
<feature type="region of interest" description="Disordered" evidence="6">
    <location>
        <begin position="756"/>
        <end position="777"/>
    </location>
</feature>
<evidence type="ECO:0000259" key="7">
    <source>
        <dbReference type="Pfam" id="PF17919"/>
    </source>
</evidence>
<evidence type="ECO:0000259" key="8">
    <source>
        <dbReference type="Pfam" id="PF17921"/>
    </source>
</evidence>
<feature type="compositionally biased region" description="Basic and acidic residues" evidence="6">
    <location>
        <begin position="729"/>
        <end position="740"/>
    </location>
</feature>
<keyword evidence="1" id="KW-0808">Transferase</keyword>
<feature type="region of interest" description="Disordered" evidence="6">
    <location>
        <begin position="715"/>
        <end position="740"/>
    </location>
</feature>
<feature type="compositionally biased region" description="Acidic residues" evidence="6">
    <location>
        <begin position="13"/>
        <end position="31"/>
    </location>
</feature>
<dbReference type="PANTHER" id="PTHR37984">
    <property type="entry name" value="PROTEIN CBG26694"/>
    <property type="match status" value="1"/>
</dbReference>
<accession>A0ABQ5FVV2</accession>
<dbReference type="Gene3D" id="3.30.420.10">
    <property type="entry name" value="Ribonuclease H-like superfamily/Ribonuclease H"/>
    <property type="match status" value="1"/>
</dbReference>
<evidence type="ECO:0000313" key="10">
    <source>
        <dbReference type="Proteomes" id="UP001151760"/>
    </source>
</evidence>
<dbReference type="InterPro" id="IPR041588">
    <property type="entry name" value="Integrase_H2C2"/>
</dbReference>
<dbReference type="InterPro" id="IPR012337">
    <property type="entry name" value="RNaseH-like_sf"/>
</dbReference>
<feature type="domain" description="Integrase zinc-binding" evidence="8">
    <location>
        <begin position="804"/>
        <end position="838"/>
    </location>
</feature>
<dbReference type="Pfam" id="PF17919">
    <property type="entry name" value="RT_RNaseH_2"/>
    <property type="match status" value="1"/>
</dbReference>
<dbReference type="Pfam" id="PF17921">
    <property type="entry name" value="Integrase_H2C2"/>
    <property type="match status" value="1"/>
</dbReference>
<dbReference type="Pfam" id="PF08284">
    <property type="entry name" value="RVP_2"/>
    <property type="match status" value="1"/>
</dbReference>
<dbReference type="Gene3D" id="3.10.10.10">
    <property type="entry name" value="HIV Type 1 Reverse Transcriptase, subunit A, domain 1"/>
    <property type="match status" value="1"/>
</dbReference>
<keyword evidence="4" id="KW-0378">Hydrolase</keyword>
<evidence type="ECO:0000256" key="1">
    <source>
        <dbReference type="ARBA" id="ARBA00022679"/>
    </source>
</evidence>
<evidence type="ECO:0000256" key="4">
    <source>
        <dbReference type="ARBA" id="ARBA00022759"/>
    </source>
</evidence>
<keyword evidence="4" id="KW-0255">Endonuclease</keyword>
<name>A0ABQ5FVV2_9ASTR</name>
<dbReference type="SUPFAM" id="SSF53098">
    <property type="entry name" value="Ribonuclease H-like"/>
    <property type="match status" value="1"/>
</dbReference>
<dbReference type="InterPro" id="IPR043128">
    <property type="entry name" value="Rev_trsase/Diguanyl_cyclase"/>
</dbReference>
<evidence type="ECO:0000256" key="3">
    <source>
        <dbReference type="ARBA" id="ARBA00022722"/>
    </source>
</evidence>
<dbReference type="GO" id="GO:0003964">
    <property type="term" value="F:RNA-directed DNA polymerase activity"/>
    <property type="evidence" value="ECO:0007669"/>
    <property type="project" value="UniProtKB-KW"/>
</dbReference>
<dbReference type="Gene3D" id="3.30.70.270">
    <property type="match status" value="2"/>
</dbReference>
<dbReference type="InterPro" id="IPR043502">
    <property type="entry name" value="DNA/RNA_pol_sf"/>
</dbReference>